<accession>A0A942E550</accession>
<feature type="transmembrane region" description="Helical" evidence="1">
    <location>
        <begin position="263"/>
        <end position="286"/>
    </location>
</feature>
<keyword evidence="3" id="KW-1185">Reference proteome</keyword>
<protein>
    <submittedName>
        <fullName evidence="2">VpsF family polysaccharide biosynthesis protein</fullName>
    </submittedName>
</protein>
<organism evidence="2 3">
    <name type="scientific">Devosia litorisediminis</name>
    <dbReference type="NCBI Taxonomy" id="2829817"/>
    <lineage>
        <taxon>Bacteria</taxon>
        <taxon>Pseudomonadati</taxon>
        <taxon>Pseudomonadota</taxon>
        <taxon>Alphaproteobacteria</taxon>
        <taxon>Hyphomicrobiales</taxon>
        <taxon>Devosiaceae</taxon>
        <taxon>Devosia</taxon>
    </lineage>
</organism>
<proteinExistence type="predicted"/>
<feature type="transmembrane region" description="Helical" evidence="1">
    <location>
        <begin position="191"/>
        <end position="209"/>
    </location>
</feature>
<dbReference type="EMBL" id="JAGXTP010000001">
    <property type="protein sequence ID" value="MBS3847631.1"/>
    <property type="molecule type" value="Genomic_DNA"/>
</dbReference>
<feature type="transmembrane region" description="Helical" evidence="1">
    <location>
        <begin position="150"/>
        <end position="171"/>
    </location>
</feature>
<feature type="transmembrane region" description="Helical" evidence="1">
    <location>
        <begin position="119"/>
        <end position="138"/>
    </location>
</feature>
<evidence type="ECO:0000256" key="1">
    <source>
        <dbReference type="SAM" id="Phobius"/>
    </source>
</evidence>
<feature type="transmembrane region" description="Helical" evidence="1">
    <location>
        <begin position="21"/>
        <end position="44"/>
    </location>
</feature>
<reference evidence="2" key="1">
    <citation type="submission" date="2021-04" db="EMBL/GenBank/DDBJ databases">
        <title>Devosia litorisediminis sp. nov., isolated from a sand dune.</title>
        <authorList>
            <person name="Park S."/>
            <person name="Yoon J.-H."/>
        </authorList>
    </citation>
    <scope>NUCLEOTIDE SEQUENCE</scope>
    <source>
        <strain evidence="2">BSSL-BM10</strain>
    </source>
</reference>
<gene>
    <name evidence="2" type="ORF">KD146_02865</name>
</gene>
<sequence>MNDTAAGANQTMPPAIRRQNALTLLLVLGTALALAVRINISPMMMNQVMDYTEEGGAFYEKLHFGTYMILLMLPITLFSQPIRLWGDEIDRFKVLIWYCLAMLAFVVLLFITGRPGSSVFIIDTYLVAGAAGLIALALGGGARRLLGEIVLVMLIASAVIGIGEAITQVRLLPSDLVEDSFRPLGLSEHPLALGALCATAVGFVVLARWRVWVRVLLILVLLIGCAAAGARFALLLTVAEILGLLIFVPWPGLSPRQSRRAKVGVLLVTLIGGALMFAVLAGGGLLGRFSDTLFDENFYARLTVYQAFWLVGWQELVFGMPPADLLALVNNELNLPFIESAQVVIGLTFGIPLALAFTWVVCWIMLRLLRGAPLVAWIATGTFLLAALSNNTMSAKQPVLTVVFILLIAFGIPRQKVETS</sequence>
<keyword evidence="1" id="KW-0472">Membrane</keyword>
<dbReference type="NCBIfam" id="NF038256">
    <property type="entry name" value="exopoly_VpsF"/>
    <property type="match status" value="1"/>
</dbReference>
<comment type="caution">
    <text evidence="2">The sequence shown here is derived from an EMBL/GenBank/DDBJ whole genome shotgun (WGS) entry which is preliminary data.</text>
</comment>
<dbReference type="InterPro" id="IPR048041">
    <property type="entry name" value="VpsF-like"/>
</dbReference>
<feature type="transmembrane region" description="Helical" evidence="1">
    <location>
        <begin position="216"/>
        <end position="248"/>
    </location>
</feature>
<dbReference type="Proteomes" id="UP000678281">
    <property type="component" value="Unassembled WGS sequence"/>
</dbReference>
<feature type="transmembrane region" description="Helical" evidence="1">
    <location>
        <begin position="371"/>
        <end position="389"/>
    </location>
</feature>
<dbReference type="AlphaFoldDB" id="A0A942E550"/>
<feature type="transmembrane region" description="Helical" evidence="1">
    <location>
        <begin position="340"/>
        <end position="364"/>
    </location>
</feature>
<keyword evidence="1" id="KW-1133">Transmembrane helix</keyword>
<evidence type="ECO:0000313" key="2">
    <source>
        <dbReference type="EMBL" id="MBS3847631.1"/>
    </source>
</evidence>
<feature type="transmembrane region" description="Helical" evidence="1">
    <location>
        <begin position="64"/>
        <end position="82"/>
    </location>
</feature>
<name>A0A942E550_9HYPH</name>
<keyword evidence="1" id="KW-0812">Transmembrane</keyword>
<feature type="transmembrane region" description="Helical" evidence="1">
    <location>
        <begin position="94"/>
        <end position="113"/>
    </location>
</feature>
<feature type="transmembrane region" description="Helical" evidence="1">
    <location>
        <begin position="395"/>
        <end position="412"/>
    </location>
</feature>
<evidence type="ECO:0000313" key="3">
    <source>
        <dbReference type="Proteomes" id="UP000678281"/>
    </source>
</evidence>